<evidence type="ECO:0000256" key="5">
    <source>
        <dbReference type="RuleBase" id="RU365044"/>
    </source>
</evidence>
<evidence type="ECO:0000313" key="7">
    <source>
        <dbReference type="EMBL" id="CAG8563911.1"/>
    </source>
</evidence>
<proteinExistence type="inferred from homology"/>
<dbReference type="NCBIfam" id="TIGR00357">
    <property type="entry name" value="peptide-methionine (R)-S-oxide reductase MsrB"/>
    <property type="match status" value="1"/>
</dbReference>
<sequence length="183" mass="20893">MYHRAVSRSTLTIIRNYLGRDFTLRTHRRTFSRTSGTLKESTISAKKTNEEWRKTLSPQRYHILREKGTEVRGTGLYNEHNETGVYLCAACHSRLYESSHKFSSGCGWPAFYDSVPGAVNRNLDTSFGRIRTEITCSNCDSHLGHVFQGEGYNYTPADERHCVNSLSLKFERPDGSVDDSEDK</sequence>
<comment type="cofactor">
    <cofactor evidence="5">
        <name>Zn(2+)</name>
        <dbReference type="ChEBI" id="CHEBI:29105"/>
    </cofactor>
    <text evidence="5">Binds 1 zinc ion per subunit.</text>
</comment>
<dbReference type="PROSITE" id="PS51790">
    <property type="entry name" value="MSRB"/>
    <property type="match status" value="1"/>
</dbReference>
<reference evidence="7" key="1">
    <citation type="submission" date="2021-06" db="EMBL/GenBank/DDBJ databases">
        <authorList>
            <person name="Kallberg Y."/>
            <person name="Tangrot J."/>
            <person name="Rosling A."/>
        </authorList>
    </citation>
    <scope>NUCLEOTIDE SEQUENCE</scope>
    <source>
        <strain evidence="7">IA702</strain>
    </source>
</reference>
<dbReference type="GO" id="GO:0046872">
    <property type="term" value="F:metal ion binding"/>
    <property type="evidence" value="ECO:0007669"/>
    <property type="project" value="UniProtKB-KW"/>
</dbReference>
<evidence type="ECO:0000256" key="3">
    <source>
        <dbReference type="ARBA" id="ARBA00022833"/>
    </source>
</evidence>
<dbReference type="AlphaFoldDB" id="A0A9N9BFD6"/>
<name>A0A9N9BFD6_9GLOM</name>
<dbReference type="GO" id="GO:0030091">
    <property type="term" value="P:protein repair"/>
    <property type="evidence" value="ECO:0007669"/>
    <property type="project" value="InterPro"/>
</dbReference>
<dbReference type="OrthoDB" id="44061at2759"/>
<comment type="catalytic activity">
    <reaction evidence="5">
        <text>L-methionyl-[protein] + [thioredoxin]-disulfide + H2O = L-methionyl-(R)-S-oxide-[protein] + [thioredoxin]-dithiol</text>
        <dbReference type="Rhea" id="RHEA:24164"/>
        <dbReference type="Rhea" id="RHEA-COMP:10698"/>
        <dbReference type="Rhea" id="RHEA-COMP:10700"/>
        <dbReference type="Rhea" id="RHEA-COMP:12313"/>
        <dbReference type="Rhea" id="RHEA-COMP:12314"/>
        <dbReference type="ChEBI" id="CHEBI:15377"/>
        <dbReference type="ChEBI" id="CHEBI:16044"/>
        <dbReference type="ChEBI" id="CHEBI:29950"/>
        <dbReference type="ChEBI" id="CHEBI:45764"/>
        <dbReference type="ChEBI" id="CHEBI:50058"/>
        <dbReference type="EC" id="1.8.4.12"/>
    </reaction>
</comment>
<dbReference type="InterPro" id="IPR011057">
    <property type="entry name" value="Mss4-like_sf"/>
</dbReference>
<keyword evidence="8" id="KW-1185">Reference proteome</keyword>
<evidence type="ECO:0000256" key="4">
    <source>
        <dbReference type="ARBA" id="ARBA00023002"/>
    </source>
</evidence>
<evidence type="ECO:0000313" key="8">
    <source>
        <dbReference type="Proteomes" id="UP000789572"/>
    </source>
</evidence>
<protein>
    <recommendedName>
        <fullName evidence="5">Peptide-methionine (R)-S-oxide reductase</fullName>
        <ecNumber evidence="5">1.8.4.12</ecNumber>
    </recommendedName>
</protein>
<dbReference type="InterPro" id="IPR028427">
    <property type="entry name" value="Met_Sox_Rdtase_MsrB"/>
</dbReference>
<accession>A0A9N9BFD6</accession>
<gene>
    <name evidence="7" type="ORF">POCULU_LOCUS5651</name>
</gene>
<dbReference type="PANTHER" id="PTHR46081:SF8">
    <property type="entry name" value="PEPTIDE METHIONINE SULFOXIDE REDUCTASE 2"/>
    <property type="match status" value="1"/>
</dbReference>
<comment type="similarity">
    <text evidence="1 5">Belongs to the MsrB Met sulfoxide reductase family.</text>
</comment>
<evidence type="ECO:0000256" key="2">
    <source>
        <dbReference type="ARBA" id="ARBA00022723"/>
    </source>
</evidence>
<dbReference type="PANTHER" id="PTHR46081">
    <property type="entry name" value="PEPTIDE METHIONINE SULFOXIDE REDUCTASE 2"/>
    <property type="match status" value="1"/>
</dbReference>
<dbReference type="SUPFAM" id="SSF51316">
    <property type="entry name" value="Mss4-like"/>
    <property type="match status" value="1"/>
</dbReference>
<dbReference type="GO" id="GO:0006979">
    <property type="term" value="P:response to oxidative stress"/>
    <property type="evidence" value="ECO:0007669"/>
    <property type="project" value="InterPro"/>
</dbReference>
<evidence type="ECO:0000259" key="6">
    <source>
        <dbReference type="PROSITE" id="PS51790"/>
    </source>
</evidence>
<dbReference type="Proteomes" id="UP000789572">
    <property type="component" value="Unassembled WGS sequence"/>
</dbReference>
<comment type="caution">
    <text evidence="7">The sequence shown here is derived from an EMBL/GenBank/DDBJ whole genome shotgun (WGS) entry which is preliminary data.</text>
</comment>
<dbReference type="Gene3D" id="2.170.150.20">
    <property type="entry name" value="Peptide methionine sulfoxide reductase"/>
    <property type="match status" value="1"/>
</dbReference>
<evidence type="ECO:0000256" key="1">
    <source>
        <dbReference type="ARBA" id="ARBA00007174"/>
    </source>
</evidence>
<keyword evidence="2 5" id="KW-0479">Metal-binding</keyword>
<keyword evidence="4 5" id="KW-0560">Oxidoreductase</keyword>
<dbReference type="EMBL" id="CAJVPJ010000897">
    <property type="protein sequence ID" value="CAG8563911.1"/>
    <property type="molecule type" value="Genomic_DNA"/>
</dbReference>
<dbReference type="EC" id="1.8.4.12" evidence="5"/>
<organism evidence="7 8">
    <name type="scientific">Paraglomus occultum</name>
    <dbReference type="NCBI Taxonomy" id="144539"/>
    <lineage>
        <taxon>Eukaryota</taxon>
        <taxon>Fungi</taxon>
        <taxon>Fungi incertae sedis</taxon>
        <taxon>Mucoromycota</taxon>
        <taxon>Glomeromycotina</taxon>
        <taxon>Glomeromycetes</taxon>
        <taxon>Paraglomerales</taxon>
        <taxon>Paraglomeraceae</taxon>
        <taxon>Paraglomus</taxon>
    </lineage>
</organism>
<dbReference type="Pfam" id="PF01641">
    <property type="entry name" value="SelR"/>
    <property type="match status" value="1"/>
</dbReference>
<dbReference type="InterPro" id="IPR002579">
    <property type="entry name" value="Met_Sox_Rdtase_MsrB_dom"/>
</dbReference>
<keyword evidence="3 5" id="KW-0862">Zinc</keyword>
<dbReference type="GO" id="GO:0033743">
    <property type="term" value="F:peptide-methionine (R)-S-oxide reductase activity"/>
    <property type="evidence" value="ECO:0007669"/>
    <property type="project" value="UniProtKB-EC"/>
</dbReference>
<feature type="domain" description="MsrB" evidence="6">
    <location>
        <begin position="49"/>
        <end position="173"/>
    </location>
</feature>